<evidence type="ECO:0000313" key="5">
    <source>
        <dbReference type="Proteomes" id="UP000231407"/>
    </source>
</evidence>
<dbReference type="PANTHER" id="PTHR10584:SF166">
    <property type="entry name" value="RIBOKINASE"/>
    <property type="match status" value="1"/>
</dbReference>
<dbReference type="InterPro" id="IPR029056">
    <property type="entry name" value="Ribokinase-like"/>
</dbReference>
<dbReference type="Pfam" id="PF00294">
    <property type="entry name" value="PfkB"/>
    <property type="match status" value="1"/>
</dbReference>
<sequence>MDYDIVSIGAATVDVFVTSSSIKLSDGILSFPSSSKNEISSGLICSGGGATNSAATFSRLKLKTSCISLLGRDPLSEYVLNDLNKEKINTSFLRYSKKDSTDFSVIIVGPDGSRTAFTNRGTSRLEASCIPWSKLKKIRWFYITSLEGNLDLLETVIGFAKDYGISLAINPGSREIASPRRLLSLISHTDFLLLNQTESEALSGLSSASSSFWEFFQNLSPTVAITNGRLGAHFLTTTDHLYSPIINVSPVDETGAGDAFGSAAVAALSYGHSPETALEWGIKNSAAVVSCLGAKKGILSLSQINKNVI</sequence>
<dbReference type="PANTHER" id="PTHR10584">
    <property type="entry name" value="SUGAR KINASE"/>
    <property type="match status" value="1"/>
</dbReference>
<reference evidence="5" key="1">
    <citation type="submission" date="2017-09" db="EMBL/GenBank/DDBJ databases">
        <title>Depth-based differentiation of microbial function through sediment-hosted aquifers and enrichment of novel symbionts in the deep terrestrial subsurface.</title>
        <authorList>
            <person name="Probst A.J."/>
            <person name="Ladd B."/>
            <person name="Jarett J.K."/>
            <person name="Geller-Mcgrath D.E."/>
            <person name="Sieber C.M.K."/>
            <person name="Emerson J.B."/>
            <person name="Anantharaman K."/>
            <person name="Thomas B.C."/>
            <person name="Malmstrom R."/>
            <person name="Stieglmeier M."/>
            <person name="Klingl A."/>
            <person name="Woyke T."/>
            <person name="Ryan C.M."/>
            <person name="Banfield J.F."/>
        </authorList>
    </citation>
    <scope>NUCLEOTIDE SEQUENCE [LARGE SCALE GENOMIC DNA]</scope>
</reference>
<dbReference type="AlphaFoldDB" id="A0A2M7ASM5"/>
<dbReference type="EMBL" id="PEWA01000016">
    <property type="protein sequence ID" value="PIU73629.1"/>
    <property type="molecule type" value="Genomic_DNA"/>
</dbReference>
<evidence type="ECO:0000313" key="4">
    <source>
        <dbReference type="EMBL" id="PIU73629.1"/>
    </source>
</evidence>
<evidence type="ECO:0000256" key="1">
    <source>
        <dbReference type="ARBA" id="ARBA00022679"/>
    </source>
</evidence>
<evidence type="ECO:0000256" key="2">
    <source>
        <dbReference type="ARBA" id="ARBA00022777"/>
    </source>
</evidence>
<dbReference type="GO" id="GO:0016301">
    <property type="term" value="F:kinase activity"/>
    <property type="evidence" value="ECO:0007669"/>
    <property type="project" value="UniProtKB-KW"/>
</dbReference>
<dbReference type="Gene3D" id="3.40.1190.20">
    <property type="match status" value="1"/>
</dbReference>
<dbReference type="Proteomes" id="UP000231407">
    <property type="component" value="Unassembled WGS sequence"/>
</dbReference>
<keyword evidence="2" id="KW-0418">Kinase</keyword>
<keyword evidence="1" id="KW-0808">Transferase</keyword>
<feature type="domain" description="Carbohydrate kinase PfkB" evidence="3">
    <location>
        <begin position="5"/>
        <end position="295"/>
    </location>
</feature>
<dbReference type="InterPro" id="IPR011611">
    <property type="entry name" value="PfkB_dom"/>
</dbReference>
<proteinExistence type="predicted"/>
<organism evidence="4 5">
    <name type="scientific">Candidatus Shapirobacteria bacterium CG06_land_8_20_14_3_00_40_12</name>
    <dbReference type="NCBI Taxonomy" id="1974881"/>
    <lineage>
        <taxon>Bacteria</taxon>
        <taxon>Candidatus Shapironibacteriota</taxon>
    </lineage>
</organism>
<name>A0A2M7ASM5_9BACT</name>
<comment type="caution">
    <text evidence="4">The sequence shown here is derived from an EMBL/GenBank/DDBJ whole genome shotgun (WGS) entry which is preliminary data.</text>
</comment>
<protein>
    <recommendedName>
        <fullName evidence="3">Carbohydrate kinase PfkB domain-containing protein</fullName>
    </recommendedName>
</protein>
<gene>
    <name evidence="4" type="ORF">COS78_01405</name>
</gene>
<dbReference type="SUPFAM" id="SSF53613">
    <property type="entry name" value="Ribokinase-like"/>
    <property type="match status" value="1"/>
</dbReference>
<accession>A0A2M7ASM5</accession>
<evidence type="ECO:0000259" key="3">
    <source>
        <dbReference type="Pfam" id="PF00294"/>
    </source>
</evidence>